<evidence type="ECO:0000256" key="3">
    <source>
        <dbReference type="ARBA" id="ARBA00022630"/>
    </source>
</evidence>
<dbReference type="PROSITE" id="PS00624">
    <property type="entry name" value="GMC_OXRED_2"/>
    <property type="match status" value="1"/>
</dbReference>
<evidence type="ECO:0000313" key="9">
    <source>
        <dbReference type="Proteomes" id="UP000037046"/>
    </source>
</evidence>
<dbReference type="EC" id="1.1.99.-" evidence="8"/>
<proteinExistence type="inferred from homology"/>
<name>A0A0L6CUL2_9RHOB</name>
<dbReference type="PATRIC" id="fig|74031.6.peg.2109"/>
<accession>A0A0L6CUL2</accession>
<keyword evidence="4 5" id="KW-0274">FAD</keyword>
<keyword evidence="3 5" id="KW-0285">Flavoprotein</keyword>
<evidence type="ECO:0000256" key="4">
    <source>
        <dbReference type="ARBA" id="ARBA00022827"/>
    </source>
</evidence>
<dbReference type="STRING" id="74031.SAMN04488077_112120"/>
<dbReference type="Pfam" id="PF05199">
    <property type="entry name" value="GMC_oxred_C"/>
    <property type="match status" value="1"/>
</dbReference>
<dbReference type="GO" id="GO:0016614">
    <property type="term" value="F:oxidoreductase activity, acting on CH-OH group of donors"/>
    <property type="evidence" value="ECO:0007669"/>
    <property type="project" value="InterPro"/>
</dbReference>
<dbReference type="SUPFAM" id="SSF51905">
    <property type="entry name" value="FAD/NAD(P)-binding domain"/>
    <property type="match status" value="1"/>
</dbReference>
<keyword evidence="8" id="KW-0560">Oxidoreductase</keyword>
<comment type="similarity">
    <text evidence="2 5">Belongs to the GMC oxidoreductase family.</text>
</comment>
<comment type="caution">
    <text evidence="8">The sequence shown here is derived from an EMBL/GenBank/DDBJ whole genome shotgun (WGS) entry which is preliminary data.</text>
</comment>
<protein>
    <submittedName>
        <fullName evidence="8">Alcohol dehydrogenase (Acceptor)</fullName>
        <ecNumber evidence="8">1.1.99.-</ecNumber>
    </submittedName>
</protein>
<organism evidence="8 9">
    <name type="scientific">Roseovarius tolerans</name>
    <dbReference type="NCBI Taxonomy" id="74031"/>
    <lineage>
        <taxon>Bacteria</taxon>
        <taxon>Pseudomonadati</taxon>
        <taxon>Pseudomonadota</taxon>
        <taxon>Alphaproteobacteria</taxon>
        <taxon>Rhodobacterales</taxon>
        <taxon>Roseobacteraceae</taxon>
        <taxon>Roseovarius</taxon>
    </lineage>
</organism>
<dbReference type="Pfam" id="PF00732">
    <property type="entry name" value="GMC_oxred_N"/>
    <property type="match status" value="1"/>
</dbReference>
<dbReference type="InterPro" id="IPR000172">
    <property type="entry name" value="GMC_OxRdtase_N"/>
</dbReference>
<dbReference type="PROSITE" id="PS51257">
    <property type="entry name" value="PROKAR_LIPOPROTEIN"/>
    <property type="match status" value="1"/>
</dbReference>
<sequence>MRYDYIIVGGGSAGCVLAARLSEDPSVTVCLIEAGGSGRDILIRAPALVAAMVSGRPKLNNWALKTVPQPGLNGRRGYQPRGRALGGSSAINAMLYVRGHARDYDEWADLGCDGWDWQSVLPWFRRAERNARLSDDLHGQHGPLQVADQDAPRAVSEAFIAACESLQIPRNADFNGARQEGAGLFQVTQYFEGPQRGERCSAAAAYLFPALGRTNLTVIRNATAERVLLDGKRATGLRYRRKGRVQEVQATRDVILSSGAFGSPHLLKLSGIGPSDELQAHGITPRHDLPGVGENLQDHLDYTLLERSHSDDVISLDPRGLWRMARAGLTWRKTGQGHFTTPYGEAGAFLRSKPDLDRPDLQLHFVIGVVDDHMRKLHFRPGYSCHVCVLRPHSRGRVTLGSARAGDAPLIDPAFLSDPRDLDLLKQGARRVDEILGAPPFDAWRKRRLYPHDGSDSALEADIRARADTIYHPVGTCAMGRGDMAVVDGEGRVHGIEGLRVVDASIMPRLIGGNTNAPTVMIAEKIAGDMTGRGPDQTR</sequence>
<evidence type="ECO:0000313" key="8">
    <source>
        <dbReference type="EMBL" id="KNX41380.1"/>
    </source>
</evidence>
<dbReference type="InterPro" id="IPR012132">
    <property type="entry name" value="GMC_OxRdtase"/>
</dbReference>
<comment type="cofactor">
    <cofactor evidence="1">
        <name>FAD</name>
        <dbReference type="ChEBI" id="CHEBI:57692"/>
    </cofactor>
</comment>
<reference evidence="9" key="1">
    <citation type="submission" date="2015-07" db="EMBL/GenBank/DDBJ databases">
        <title>Draft Genome Sequence of Roseovarius tolerans EL-164, a producer of N-Acylated Alanine Methyl Esters (NAMEs).</title>
        <authorList>
            <person name="Voget S."/>
            <person name="Bruns H."/>
            <person name="Wagner-Doebler I."/>
            <person name="Schulz S."/>
            <person name="Daniel R."/>
        </authorList>
    </citation>
    <scope>NUCLEOTIDE SEQUENCE [LARGE SCALE GENOMIC DNA]</scope>
    <source>
        <strain evidence="9">EL-164</strain>
    </source>
</reference>
<dbReference type="Gene3D" id="3.30.560.10">
    <property type="entry name" value="Glucose Oxidase, domain 3"/>
    <property type="match status" value="1"/>
</dbReference>
<dbReference type="PROSITE" id="PS00623">
    <property type="entry name" value="GMC_OXRED_1"/>
    <property type="match status" value="1"/>
</dbReference>
<dbReference type="GO" id="GO:0050660">
    <property type="term" value="F:flavin adenine dinucleotide binding"/>
    <property type="evidence" value="ECO:0007669"/>
    <property type="project" value="InterPro"/>
</dbReference>
<evidence type="ECO:0000259" key="7">
    <source>
        <dbReference type="PROSITE" id="PS00624"/>
    </source>
</evidence>
<dbReference type="InterPro" id="IPR036188">
    <property type="entry name" value="FAD/NAD-bd_sf"/>
</dbReference>
<evidence type="ECO:0000259" key="6">
    <source>
        <dbReference type="PROSITE" id="PS00623"/>
    </source>
</evidence>
<keyword evidence="9" id="KW-1185">Reference proteome</keyword>
<dbReference type="Proteomes" id="UP000037046">
    <property type="component" value="Unassembled WGS sequence"/>
</dbReference>
<feature type="domain" description="Glucose-methanol-choline oxidoreductase N-terminal" evidence="6">
    <location>
        <begin position="82"/>
        <end position="105"/>
    </location>
</feature>
<feature type="domain" description="Glucose-methanol-choline oxidoreductase N-terminal" evidence="7">
    <location>
        <begin position="259"/>
        <end position="273"/>
    </location>
</feature>
<dbReference type="OrthoDB" id="9785276at2"/>
<dbReference type="PIRSF" id="PIRSF000137">
    <property type="entry name" value="Alcohol_oxidase"/>
    <property type="match status" value="1"/>
</dbReference>
<dbReference type="Gene3D" id="3.50.50.60">
    <property type="entry name" value="FAD/NAD(P)-binding domain"/>
    <property type="match status" value="1"/>
</dbReference>
<dbReference type="PANTHER" id="PTHR11552">
    <property type="entry name" value="GLUCOSE-METHANOL-CHOLINE GMC OXIDOREDUCTASE"/>
    <property type="match status" value="1"/>
</dbReference>
<dbReference type="RefSeq" id="WP_050662956.1">
    <property type="nucleotide sequence ID" value="NZ_CP118494.1"/>
</dbReference>
<dbReference type="AlphaFoldDB" id="A0A0L6CUL2"/>
<dbReference type="SUPFAM" id="SSF54373">
    <property type="entry name" value="FAD-linked reductases, C-terminal domain"/>
    <property type="match status" value="1"/>
</dbReference>
<evidence type="ECO:0000256" key="2">
    <source>
        <dbReference type="ARBA" id="ARBA00010790"/>
    </source>
</evidence>
<dbReference type="InterPro" id="IPR007867">
    <property type="entry name" value="GMC_OxRtase_C"/>
</dbReference>
<dbReference type="PANTHER" id="PTHR11552:SF147">
    <property type="entry name" value="CHOLINE DEHYDROGENASE, MITOCHONDRIAL"/>
    <property type="match status" value="1"/>
</dbReference>
<evidence type="ECO:0000256" key="5">
    <source>
        <dbReference type="RuleBase" id="RU003968"/>
    </source>
</evidence>
<evidence type="ECO:0000256" key="1">
    <source>
        <dbReference type="ARBA" id="ARBA00001974"/>
    </source>
</evidence>
<gene>
    <name evidence="8" type="primary">alkJ_2</name>
    <name evidence="8" type="ORF">ROTO_20690</name>
</gene>
<dbReference type="EMBL" id="LGVV01000025">
    <property type="protein sequence ID" value="KNX41380.1"/>
    <property type="molecule type" value="Genomic_DNA"/>
</dbReference>